<organism evidence="10 11">
    <name type="scientific">Candidatus Nitrosomarinus catalinensis</name>
    <dbReference type="NCBI Taxonomy" id="1898749"/>
    <lineage>
        <taxon>Archaea</taxon>
        <taxon>Nitrososphaerota</taxon>
        <taxon>Nitrososphaeria</taxon>
        <taxon>Nitrosopumilales</taxon>
        <taxon>Nitrosopumilaceae</taxon>
        <taxon>Candidatus Nitrosomarinus</taxon>
    </lineage>
</organism>
<keyword evidence="5 7" id="KW-0238">DNA-binding</keyword>
<dbReference type="InterPro" id="IPR043502">
    <property type="entry name" value="DNA/RNA_pol_sf"/>
</dbReference>
<keyword evidence="3 7" id="KW-0548">Nucleotidyltransferase</keyword>
<dbReference type="CDD" id="cd05783">
    <property type="entry name" value="DNA_polB_B1_exo"/>
    <property type="match status" value="1"/>
</dbReference>
<comment type="similarity">
    <text evidence="1 7">Belongs to the DNA polymerase type-B family.</text>
</comment>
<feature type="domain" description="DNA-directed DNA polymerase family B multifunctional" evidence="8">
    <location>
        <begin position="425"/>
        <end position="813"/>
    </location>
</feature>
<dbReference type="InterPro" id="IPR050240">
    <property type="entry name" value="DNA_pol_type-B"/>
</dbReference>
<dbReference type="GO" id="GO:0003677">
    <property type="term" value="F:DNA binding"/>
    <property type="evidence" value="ECO:0007669"/>
    <property type="project" value="UniProtKB-KW"/>
</dbReference>
<protein>
    <recommendedName>
        <fullName evidence="7">DNA polymerase</fullName>
        <ecNumber evidence="7">2.7.7.7</ecNumber>
    </recommendedName>
</protein>
<dbReference type="EC" id="2.7.7.7" evidence="7"/>
<evidence type="ECO:0000256" key="5">
    <source>
        <dbReference type="ARBA" id="ARBA00023125"/>
    </source>
</evidence>
<dbReference type="RefSeq" id="WP_086907665.1">
    <property type="nucleotide sequence ID" value="NZ_CP021324.1"/>
</dbReference>
<proteinExistence type="inferred from homology"/>
<dbReference type="EMBL" id="CP021324">
    <property type="protein sequence ID" value="ARS64587.1"/>
    <property type="molecule type" value="Genomic_DNA"/>
</dbReference>
<evidence type="ECO:0000256" key="7">
    <source>
        <dbReference type="RuleBase" id="RU000442"/>
    </source>
</evidence>
<evidence type="ECO:0000256" key="6">
    <source>
        <dbReference type="ARBA" id="ARBA00049244"/>
    </source>
</evidence>
<dbReference type="FunFam" id="1.10.287.690:FF:000011">
    <property type="entry name" value="DNA polymerase"/>
    <property type="match status" value="1"/>
</dbReference>
<dbReference type="AlphaFoldDB" id="A0A2Z2HKR9"/>
<dbReference type="SUPFAM" id="SSF56672">
    <property type="entry name" value="DNA/RNA polymerases"/>
    <property type="match status" value="1"/>
</dbReference>
<dbReference type="GO" id="GO:0000166">
    <property type="term" value="F:nucleotide binding"/>
    <property type="evidence" value="ECO:0007669"/>
    <property type="project" value="InterPro"/>
</dbReference>
<dbReference type="Gene3D" id="3.30.420.10">
    <property type="entry name" value="Ribonuclease H-like superfamily/Ribonuclease H"/>
    <property type="match status" value="1"/>
</dbReference>
<dbReference type="PRINTS" id="PR00106">
    <property type="entry name" value="DNAPOLB"/>
</dbReference>
<dbReference type="InterPro" id="IPR023211">
    <property type="entry name" value="DNA_pol_palm_dom_sf"/>
</dbReference>
<dbReference type="GeneID" id="32901427"/>
<dbReference type="PROSITE" id="PS00116">
    <property type="entry name" value="DNA_POLYMERASE_B"/>
    <property type="match status" value="1"/>
</dbReference>
<feature type="domain" description="DNA-directed DNA polymerase family B exonuclease" evidence="9">
    <location>
        <begin position="117"/>
        <end position="340"/>
    </location>
</feature>
<accession>A0A2Z2HKR9</accession>
<dbReference type="PANTHER" id="PTHR10322:SF20">
    <property type="entry name" value="DNA POLYMERASE 1"/>
    <property type="match status" value="1"/>
</dbReference>
<dbReference type="InterPro" id="IPR012337">
    <property type="entry name" value="RNaseH-like_sf"/>
</dbReference>
<dbReference type="InterPro" id="IPR006172">
    <property type="entry name" value="DNA-dir_DNA_pol_B"/>
</dbReference>
<evidence type="ECO:0000259" key="8">
    <source>
        <dbReference type="Pfam" id="PF00136"/>
    </source>
</evidence>
<keyword evidence="4 7" id="KW-0239">DNA-directed DNA polymerase</keyword>
<evidence type="ECO:0000313" key="11">
    <source>
        <dbReference type="Proteomes" id="UP000249949"/>
    </source>
</evidence>
<keyword evidence="11" id="KW-1185">Reference proteome</keyword>
<dbReference type="InterPro" id="IPR017964">
    <property type="entry name" value="DNA-dir_DNA_pol_B_CS"/>
</dbReference>
<dbReference type="Gene3D" id="3.90.1600.10">
    <property type="entry name" value="Palm domain of DNA polymerase"/>
    <property type="match status" value="1"/>
</dbReference>
<dbReference type="InterPro" id="IPR006133">
    <property type="entry name" value="DNA-dir_DNA_pol_B_exonuc"/>
</dbReference>
<dbReference type="Gene3D" id="1.10.287.690">
    <property type="entry name" value="Helix hairpin bin"/>
    <property type="match status" value="1"/>
</dbReference>
<dbReference type="GO" id="GO:0006261">
    <property type="term" value="P:DNA-templated DNA replication"/>
    <property type="evidence" value="ECO:0007669"/>
    <property type="project" value="TreeGrafter"/>
</dbReference>
<dbReference type="SUPFAM" id="SSF53098">
    <property type="entry name" value="Ribonuclease H-like"/>
    <property type="match status" value="1"/>
</dbReference>
<evidence type="ECO:0000256" key="1">
    <source>
        <dbReference type="ARBA" id="ARBA00005755"/>
    </source>
</evidence>
<keyword evidence="7" id="KW-0235">DNA replication</keyword>
<dbReference type="PANTHER" id="PTHR10322">
    <property type="entry name" value="DNA POLYMERASE CATALYTIC SUBUNIT"/>
    <property type="match status" value="1"/>
</dbReference>
<keyword evidence="2 7" id="KW-0808">Transferase</keyword>
<evidence type="ECO:0000256" key="3">
    <source>
        <dbReference type="ARBA" id="ARBA00022695"/>
    </source>
</evidence>
<evidence type="ECO:0000256" key="2">
    <source>
        <dbReference type="ARBA" id="ARBA00022679"/>
    </source>
</evidence>
<comment type="catalytic activity">
    <reaction evidence="6 7">
        <text>DNA(n) + a 2'-deoxyribonucleoside 5'-triphosphate = DNA(n+1) + diphosphate</text>
        <dbReference type="Rhea" id="RHEA:22508"/>
        <dbReference type="Rhea" id="RHEA-COMP:17339"/>
        <dbReference type="Rhea" id="RHEA-COMP:17340"/>
        <dbReference type="ChEBI" id="CHEBI:33019"/>
        <dbReference type="ChEBI" id="CHEBI:61560"/>
        <dbReference type="ChEBI" id="CHEBI:173112"/>
        <dbReference type="EC" id="2.7.7.7"/>
    </reaction>
</comment>
<dbReference type="Pfam" id="PF00136">
    <property type="entry name" value="DNA_pol_B"/>
    <property type="match status" value="1"/>
</dbReference>
<dbReference type="Gene3D" id="1.10.287.1390">
    <property type="match status" value="2"/>
</dbReference>
<dbReference type="NCBIfam" id="NF004417">
    <property type="entry name" value="PRK05761.1-3"/>
    <property type="match status" value="1"/>
</dbReference>
<evidence type="ECO:0000256" key="4">
    <source>
        <dbReference type="ARBA" id="ARBA00022932"/>
    </source>
</evidence>
<gene>
    <name evidence="10" type="primary">dpo1</name>
    <name evidence="10" type="ORF">NMSP_0968</name>
</gene>
<evidence type="ECO:0000259" key="9">
    <source>
        <dbReference type="Pfam" id="PF03104"/>
    </source>
</evidence>
<dbReference type="KEGG" id="nct:NMSP_0968"/>
<dbReference type="FunFam" id="3.30.420.10:FF:000208">
    <property type="entry name" value="DNA polymerase"/>
    <property type="match status" value="1"/>
</dbReference>
<name>A0A2Z2HKR9_9ARCH</name>
<dbReference type="Proteomes" id="UP000249949">
    <property type="component" value="Chromosome"/>
</dbReference>
<evidence type="ECO:0000313" key="10">
    <source>
        <dbReference type="EMBL" id="ARS64587.1"/>
    </source>
</evidence>
<dbReference type="Gene3D" id="3.30.342.10">
    <property type="entry name" value="DNA Polymerase, chain B, domain 1"/>
    <property type="match status" value="1"/>
</dbReference>
<dbReference type="SMART" id="SM00486">
    <property type="entry name" value="POLBc"/>
    <property type="match status" value="1"/>
</dbReference>
<reference evidence="10 11" key="1">
    <citation type="journal article" date="2017" name="Environ. Microbiol.">
        <title>Genome and epigenome of a novel marine Thaumarchaeota strain suggest viral infection, phosphorothioation DNA modification and multiple restriction systems.</title>
        <authorList>
            <person name="Ahlgren N.A."/>
            <person name="Chen Y."/>
            <person name="Needham D.M."/>
            <person name="Parada A.E."/>
            <person name="Sachdeva R."/>
            <person name="Trinh V."/>
            <person name="Chen T."/>
            <person name="Fuhrman J.A."/>
        </authorList>
    </citation>
    <scope>NUCLEOTIDE SEQUENCE [LARGE SCALE GENOMIC DNA]</scope>
    <source>
        <strain evidence="10 11">SPOT01</strain>
    </source>
</reference>
<dbReference type="InterPro" id="IPR006134">
    <property type="entry name" value="DNA-dir_DNA_pol_B_multi_dom"/>
</dbReference>
<dbReference type="OrthoDB" id="323192at2157"/>
<dbReference type="GO" id="GO:0003887">
    <property type="term" value="F:DNA-directed DNA polymerase activity"/>
    <property type="evidence" value="ECO:0007669"/>
    <property type="project" value="UniProtKB-KW"/>
</dbReference>
<sequence>MQVKVEQVEKIETMLPAMLVSATYDGPSKSAILKFYEPTQQKLFLWKDEIGHKPYCYSKLTPEELDFLQEREDVLEIKTVKKHDYIHDEEIEVSKIVVDNPLSIGGNYGESIRNQIETWESDIKYYETYLYDRQLVVGKYYEITNGLLKPHNMEISDEVKLALKSLLWDKVDSESMIDAEEFKEFISEWADLLNQPIPKIKRLSVDIEVEFDPGRFPDPKLAEKKVTAIGLKGSDGFDQIFVLKTEGTEQGNNELDENIKVTFYDLDKEKDMIADAFKIIEEFPFVVTYNGDEFDLPYLYNRAERLGIPNENNPLYMMRDSATLKHGVHIDLYRTLSNRSFQIYAFSQSYTDFSLNSVSKALLGKEKIDYGLDFDKLSLYQTANYCYNDAQLTYELTSFNGDLLMNLLVIIARIGRMPIDDIARMGVSQWIRSLLYYEHRKRNALIPKREELQKRTEGVMSDAVIKDKKYRGGLVVEPKEGIHFKVVVMDFASLYPSIIKVRNLSYETVRCPHEECKKNSIPQTNHWTCSKNNGLTAIIIGSLRDLRVNYYKSLSKKETLTDEQRQQYTVVSQALKVILNASYGVMGAEIFPLYFLPAAEATTAVGRYTILETIKKCEGTGIEVLYGDTDSLFIKNPTEEQIQKLIEQAKTDHGVDLEIDKTYRYCVLSNRKKNYLGVTDSGKVDVKGLTGKKSHTPGFIKKLFFDLLDVLSEVKTMEDFVKAKKQISEKIAECGKKVEAKEIPLEDLTFNVMLSKAPSEYVKTIPQHIRAAKQLESIRELKKGDKISFIKILNKPGVKPVELAKKEEIDSKKYMEFLESTLEQITSSMDLDFDTILGKPKQTGLDEFFWS</sequence>
<dbReference type="Pfam" id="PF03104">
    <property type="entry name" value="DNA_pol_B_exo1"/>
    <property type="match status" value="1"/>
</dbReference>
<dbReference type="InterPro" id="IPR036397">
    <property type="entry name" value="RNaseH_sf"/>
</dbReference>